<dbReference type="OrthoDB" id="1716214at2759"/>
<keyword evidence="1" id="KW-0694">RNA-binding</keyword>
<dbReference type="SMART" id="SM00360">
    <property type="entry name" value="RRM"/>
    <property type="match status" value="1"/>
</dbReference>
<feature type="domain" description="RRM" evidence="2">
    <location>
        <begin position="1"/>
        <end position="71"/>
    </location>
</feature>
<keyword evidence="4" id="KW-1185">Reference proteome</keyword>
<dbReference type="SUPFAM" id="SSF54928">
    <property type="entry name" value="RNA-binding domain, RBD"/>
    <property type="match status" value="1"/>
</dbReference>
<dbReference type="GO" id="GO:0008143">
    <property type="term" value="F:poly(A) binding"/>
    <property type="evidence" value="ECO:0007669"/>
    <property type="project" value="InterPro"/>
</dbReference>
<dbReference type="Gene3D" id="3.30.70.330">
    <property type="match status" value="1"/>
</dbReference>
<organism evidence="3 4">
    <name type="scientific">Trifolium subterraneum</name>
    <name type="common">Subterranean clover</name>
    <dbReference type="NCBI Taxonomy" id="3900"/>
    <lineage>
        <taxon>Eukaryota</taxon>
        <taxon>Viridiplantae</taxon>
        <taxon>Streptophyta</taxon>
        <taxon>Embryophyta</taxon>
        <taxon>Tracheophyta</taxon>
        <taxon>Spermatophyta</taxon>
        <taxon>Magnoliopsida</taxon>
        <taxon>eudicotyledons</taxon>
        <taxon>Gunneridae</taxon>
        <taxon>Pentapetalae</taxon>
        <taxon>rosids</taxon>
        <taxon>fabids</taxon>
        <taxon>Fabales</taxon>
        <taxon>Fabaceae</taxon>
        <taxon>Papilionoideae</taxon>
        <taxon>50 kb inversion clade</taxon>
        <taxon>NPAAA clade</taxon>
        <taxon>Hologalegina</taxon>
        <taxon>IRL clade</taxon>
        <taxon>Trifolieae</taxon>
        <taxon>Trifolium</taxon>
    </lineage>
</organism>
<evidence type="ECO:0000313" key="4">
    <source>
        <dbReference type="Proteomes" id="UP000242715"/>
    </source>
</evidence>
<dbReference type="InterPro" id="IPR035979">
    <property type="entry name" value="RBD_domain_sf"/>
</dbReference>
<protein>
    <recommendedName>
        <fullName evidence="2">RRM domain-containing protein</fullName>
    </recommendedName>
</protein>
<name>A0A2Z6NNA8_TRISU</name>
<dbReference type="PANTHER" id="PTHR14738:SF32">
    <property type="entry name" value="RNA BINDING (RRM_RBD_RNP MOTIFS) FAMILY PROTEIN"/>
    <property type="match status" value="1"/>
</dbReference>
<dbReference type="Pfam" id="PF00076">
    <property type="entry name" value="RRM_1"/>
    <property type="match status" value="1"/>
</dbReference>
<dbReference type="InterPro" id="IPR000504">
    <property type="entry name" value="RRM_dom"/>
</dbReference>
<proteinExistence type="predicted"/>
<evidence type="ECO:0000313" key="3">
    <source>
        <dbReference type="EMBL" id="GAU33129.1"/>
    </source>
</evidence>
<dbReference type="Proteomes" id="UP000242715">
    <property type="component" value="Unassembled WGS sequence"/>
</dbReference>
<dbReference type="GO" id="GO:0005737">
    <property type="term" value="C:cytoplasm"/>
    <property type="evidence" value="ECO:0007669"/>
    <property type="project" value="TreeGrafter"/>
</dbReference>
<dbReference type="GO" id="GO:0043488">
    <property type="term" value="P:regulation of mRNA stability"/>
    <property type="evidence" value="ECO:0007669"/>
    <property type="project" value="InterPro"/>
</dbReference>
<dbReference type="PROSITE" id="PS50102">
    <property type="entry name" value="RRM"/>
    <property type="match status" value="1"/>
</dbReference>
<dbReference type="InterPro" id="IPR040366">
    <property type="entry name" value="Nab2/ZC3H14"/>
</dbReference>
<gene>
    <name evidence="3" type="ORF">TSUD_363300</name>
</gene>
<dbReference type="InterPro" id="IPR012677">
    <property type="entry name" value="Nucleotide-bd_a/b_plait_sf"/>
</dbReference>
<reference evidence="4" key="1">
    <citation type="journal article" date="2017" name="Front. Plant Sci.">
        <title>Climate Clever Clovers: New Paradigm to Reduce the Environmental Footprint of Ruminants by Breeding Low Methanogenic Forages Utilizing Haplotype Variation.</title>
        <authorList>
            <person name="Kaur P."/>
            <person name="Appels R."/>
            <person name="Bayer P.E."/>
            <person name="Keeble-Gagnere G."/>
            <person name="Wang J."/>
            <person name="Hirakawa H."/>
            <person name="Shirasawa K."/>
            <person name="Vercoe P."/>
            <person name="Stefanova K."/>
            <person name="Durmic Z."/>
            <person name="Nichols P."/>
            <person name="Revell C."/>
            <person name="Isobe S.N."/>
            <person name="Edwards D."/>
            <person name="Erskine W."/>
        </authorList>
    </citation>
    <scope>NUCLEOTIDE SEQUENCE [LARGE SCALE GENOMIC DNA]</scope>
    <source>
        <strain evidence="4">cv. Daliak</strain>
    </source>
</reference>
<dbReference type="GO" id="GO:0005634">
    <property type="term" value="C:nucleus"/>
    <property type="evidence" value="ECO:0007669"/>
    <property type="project" value="TreeGrafter"/>
</dbReference>
<feature type="non-terminal residue" evidence="3">
    <location>
        <position position="1"/>
    </location>
</feature>
<dbReference type="EMBL" id="DF973517">
    <property type="protein sequence ID" value="GAU33129.1"/>
    <property type="molecule type" value="Genomic_DNA"/>
</dbReference>
<dbReference type="AlphaFoldDB" id="A0A2Z6NNA8"/>
<dbReference type="PANTHER" id="PTHR14738">
    <property type="entry name" value="ZINC FINGER CCCH DOMAIN-CONTAINING PROTEIN 14"/>
    <property type="match status" value="1"/>
</dbReference>
<sequence>VHFGATKDAICRHFDKFGEVLEAVIVTDSITGQPKGAAYVEFMHKEAADNALSLDGTSFMSRILKVVRKSTAQYQDYAPAVPWPRGVKGSPYPSARFLRAPIPTGIAGAFTPRPPIKFGARSLQWKRGAQGTSSDNGATLKNKSLSAPVSRGLTYVRAESKLDGSSSTR</sequence>
<accession>A0A2Z6NNA8</accession>
<evidence type="ECO:0000259" key="2">
    <source>
        <dbReference type="PROSITE" id="PS50102"/>
    </source>
</evidence>
<evidence type="ECO:0000256" key="1">
    <source>
        <dbReference type="PROSITE-ProRule" id="PRU00176"/>
    </source>
</evidence>